<gene>
    <name evidence="4" type="ORF">NFI88_14120</name>
</gene>
<keyword evidence="5" id="KW-1185">Reference proteome</keyword>
<accession>A0ABT1W036</accession>
<organism evidence="4 5">
    <name type="scientific">Rhizosaccharibacter radicis</name>
    <dbReference type="NCBI Taxonomy" id="2782605"/>
    <lineage>
        <taxon>Bacteria</taxon>
        <taxon>Pseudomonadati</taxon>
        <taxon>Pseudomonadota</taxon>
        <taxon>Alphaproteobacteria</taxon>
        <taxon>Acetobacterales</taxon>
        <taxon>Acetobacteraceae</taxon>
        <taxon>Rhizosaccharibacter</taxon>
    </lineage>
</organism>
<proteinExistence type="predicted"/>
<dbReference type="InterPro" id="IPR001910">
    <property type="entry name" value="Inosine/uridine_hydrolase_dom"/>
</dbReference>
<evidence type="ECO:0000313" key="4">
    <source>
        <dbReference type="EMBL" id="MCQ8241972.1"/>
    </source>
</evidence>
<dbReference type="Proteomes" id="UP001524547">
    <property type="component" value="Unassembled WGS sequence"/>
</dbReference>
<dbReference type="PROSITE" id="PS01247">
    <property type="entry name" value="IUNH"/>
    <property type="match status" value="1"/>
</dbReference>
<dbReference type="InterPro" id="IPR023186">
    <property type="entry name" value="IUNH"/>
</dbReference>
<comment type="caution">
    <text evidence="4">The sequence shown here is derived from an EMBL/GenBank/DDBJ whole genome shotgun (WGS) entry which is preliminary data.</text>
</comment>
<keyword evidence="2" id="KW-0326">Glycosidase</keyword>
<protein>
    <submittedName>
        <fullName evidence="4">Nucleoside hydrolase</fullName>
    </submittedName>
</protein>
<dbReference type="SUPFAM" id="SSF53590">
    <property type="entry name" value="Nucleoside hydrolase"/>
    <property type="match status" value="1"/>
</dbReference>
<evidence type="ECO:0000259" key="3">
    <source>
        <dbReference type="Pfam" id="PF01156"/>
    </source>
</evidence>
<dbReference type="EMBL" id="JAMZEJ010000008">
    <property type="protein sequence ID" value="MCQ8241972.1"/>
    <property type="molecule type" value="Genomic_DNA"/>
</dbReference>
<keyword evidence="1 4" id="KW-0378">Hydrolase</keyword>
<dbReference type="PANTHER" id="PTHR12304">
    <property type="entry name" value="INOSINE-URIDINE PREFERRING NUCLEOSIDE HYDROLASE"/>
    <property type="match status" value="1"/>
</dbReference>
<evidence type="ECO:0000256" key="2">
    <source>
        <dbReference type="ARBA" id="ARBA00023295"/>
    </source>
</evidence>
<reference evidence="4 5" key="1">
    <citation type="submission" date="2022-06" db="EMBL/GenBank/DDBJ databases">
        <title>Rhizosaccharibacter gen. nov. sp. nov. KSS12, endophytic bacteria isolated from sugarcane.</title>
        <authorList>
            <person name="Pitiwittayakul N."/>
        </authorList>
    </citation>
    <scope>NUCLEOTIDE SEQUENCE [LARGE SCALE GENOMIC DNA]</scope>
    <source>
        <strain evidence="4 5">KSS12</strain>
    </source>
</reference>
<name>A0ABT1W036_9PROT</name>
<evidence type="ECO:0000256" key="1">
    <source>
        <dbReference type="ARBA" id="ARBA00022801"/>
    </source>
</evidence>
<dbReference type="InterPro" id="IPR036452">
    <property type="entry name" value="Ribo_hydro-like"/>
</dbReference>
<dbReference type="Pfam" id="PF01156">
    <property type="entry name" value="IU_nuc_hydro"/>
    <property type="match status" value="1"/>
</dbReference>
<dbReference type="GO" id="GO:0016787">
    <property type="term" value="F:hydrolase activity"/>
    <property type="evidence" value="ECO:0007669"/>
    <property type="project" value="UniProtKB-KW"/>
</dbReference>
<dbReference type="RefSeq" id="WP_422920720.1">
    <property type="nucleotide sequence ID" value="NZ_JAMZEJ010000008.1"/>
</dbReference>
<dbReference type="PANTHER" id="PTHR12304:SF4">
    <property type="entry name" value="URIDINE NUCLEOSIDASE"/>
    <property type="match status" value="1"/>
</dbReference>
<sequence>MKIDRRVLLGGMLAAGALGTRAAAVRAAEPGVSDVVLPRLAGHHRVIIDTDPGNDDAIAILMALSAPSLSVEAITVAPGNIRYDQEVRNALFVVELAGQAGRIPVHRGMTHPIMDRPYATATFIHGRDGLGDFEVPPVKQQPDPEHAVEAIRRIVRQHPGEVVILALGSLSNVAMALLLDPAIAPMLKGIQFVAGAGNAVPPFNAMADPEAADIVFRSGAPITFGLGGPTDSILTREDFAHIATFDTPRSRFFMRSNQKRLDFEMSARNAPGSVNGDPLATAMLIDPAVGIAFKAIHARVELEGQWTRGDILYGENRYNMQPTLPPNANLCVKADNERFKRILFDTLRRS</sequence>
<feature type="domain" description="Inosine/uridine-preferring nucleoside hydrolase" evidence="3">
    <location>
        <begin position="46"/>
        <end position="340"/>
    </location>
</feature>
<evidence type="ECO:0000313" key="5">
    <source>
        <dbReference type="Proteomes" id="UP001524547"/>
    </source>
</evidence>
<dbReference type="InterPro" id="IPR015910">
    <property type="entry name" value="I/U_nuclsd_hydro_CS"/>
</dbReference>
<dbReference type="Gene3D" id="3.90.245.10">
    <property type="entry name" value="Ribonucleoside hydrolase-like"/>
    <property type="match status" value="1"/>
</dbReference>